<dbReference type="PANTHER" id="PTHR31595">
    <property type="entry name" value="LONG-CHAIN-ALCOHOL O-FATTY-ACYLTRANSFERASE 3-RELATED"/>
    <property type="match status" value="1"/>
</dbReference>
<dbReference type="PANTHER" id="PTHR31595:SF57">
    <property type="entry name" value="OS04G0481900 PROTEIN"/>
    <property type="match status" value="1"/>
</dbReference>
<evidence type="ECO:0000259" key="9">
    <source>
        <dbReference type="Pfam" id="PF13813"/>
    </source>
</evidence>
<feature type="transmembrane region" description="Helical" evidence="8">
    <location>
        <begin position="210"/>
        <end position="232"/>
    </location>
</feature>
<evidence type="ECO:0000313" key="11">
    <source>
        <dbReference type="Proteomes" id="UP000765509"/>
    </source>
</evidence>
<evidence type="ECO:0000313" key="10">
    <source>
        <dbReference type="EMBL" id="MBW0525994.1"/>
    </source>
</evidence>
<dbReference type="GO" id="GO:0006629">
    <property type="term" value="P:lipid metabolic process"/>
    <property type="evidence" value="ECO:0007669"/>
    <property type="project" value="InterPro"/>
</dbReference>
<reference evidence="10" key="1">
    <citation type="submission" date="2021-03" db="EMBL/GenBank/DDBJ databases">
        <title>Draft genome sequence of rust myrtle Austropuccinia psidii MF-1, a brazilian biotype.</title>
        <authorList>
            <person name="Quecine M.C."/>
            <person name="Pachon D.M.R."/>
            <person name="Bonatelli M.L."/>
            <person name="Correr F.H."/>
            <person name="Franceschini L.M."/>
            <person name="Leite T.F."/>
            <person name="Margarido G.R.A."/>
            <person name="Almeida C.A."/>
            <person name="Ferrarezi J.A."/>
            <person name="Labate C.A."/>
        </authorList>
    </citation>
    <scope>NUCLEOTIDE SEQUENCE</scope>
    <source>
        <strain evidence="10">MF-1</strain>
    </source>
</reference>
<evidence type="ECO:0000256" key="3">
    <source>
        <dbReference type="ARBA" id="ARBA00007282"/>
    </source>
</evidence>
<feature type="transmembrane region" description="Helical" evidence="8">
    <location>
        <begin position="394"/>
        <end position="410"/>
    </location>
</feature>
<evidence type="ECO:0000256" key="5">
    <source>
        <dbReference type="ARBA" id="ARBA00022692"/>
    </source>
</evidence>
<dbReference type="GO" id="GO:0016020">
    <property type="term" value="C:membrane"/>
    <property type="evidence" value="ECO:0007669"/>
    <property type="project" value="UniProtKB-SubCell"/>
</dbReference>
<evidence type="ECO:0000256" key="1">
    <source>
        <dbReference type="ARBA" id="ARBA00004141"/>
    </source>
</evidence>
<keyword evidence="6 8" id="KW-1133">Transmembrane helix</keyword>
<comment type="similarity">
    <text evidence="3">Belongs to the wax synthase family.</text>
</comment>
<accession>A0A9Q3ES04</accession>
<dbReference type="OrthoDB" id="1077582at2759"/>
<dbReference type="Proteomes" id="UP000765509">
    <property type="component" value="Unassembled WGS sequence"/>
</dbReference>
<dbReference type="AlphaFoldDB" id="A0A9Q3ES04"/>
<comment type="caution">
    <text evidence="10">The sequence shown here is derived from an EMBL/GenBank/DDBJ whole genome shotgun (WGS) entry which is preliminary data.</text>
</comment>
<keyword evidence="5 8" id="KW-0812">Transmembrane</keyword>
<comment type="pathway">
    <text evidence="2">Secondary metabolite biosynthesis.</text>
</comment>
<dbReference type="Pfam" id="PF13813">
    <property type="entry name" value="MBOAT_2"/>
    <property type="match status" value="1"/>
</dbReference>
<feature type="domain" description="Wax synthase" evidence="9">
    <location>
        <begin position="312"/>
        <end position="397"/>
    </location>
</feature>
<dbReference type="InterPro" id="IPR032805">
    <property type="entry name" value="Wax_synthase_dom"/>
</dbReference>
<proteinExistence type="inferred from homology"/>
<feature type="transmembrane region" description="Helical" evidence="8">
    <location>
        <begin position="39"/>
        <end position="56"/>
    </location>
</feature>
<sequence>MSALSKIQLFLSDIEKSHAEMAASTAMACLSPGCQLKRIIPGFIFVLPLLLQSFLMHPCYENSKSAKFLRLALMPITIYLCFSRSRQRLIYPVDELFHINFSSISFSTFHSVCLAIEFGLHDGPIFPPPGTSPRKPLEQAEIKKKTIVVTKDEVIQQERKITPTKKIWPSLSERIKFTIWLLFSPRGLETSWAPPLSVVGEGPKLGAWQFFFWTLFKMIVCHIVVVASWALAVSFTQNPKGAVGVLSQYYPQLQRFEAYSDYMTPGPFGIAAWFALEELGCFMNVLEVLVYLIGPYVLPKSLAPGKFDSTLYPPLFNKLWEKDSLINFWSSGWHAIFRRHIIFCGWKPVEYIFSPFGREVSRAAGMVGAMFFSGIFHEYVVVASSRLDPKFSTIRVFTFFGLAMVLETYYKRITGKYVKGLGGHIWKFSVITLVGYPAALSWIERGLAQKGIPLPELWTWHRYLIPVGVLAPERWLRYITIPFFESSKLPSELIKEFIRQ</sequence>
<evidence type="ECO:0000256" key="6">
    <source>
        <dbReference type="ARBA" id="ARBA00022989"/>
    </source>
</evidence>
<feature type="transmembrane region" description="Helical" evidence="8">
    <location>
        <begin position="363"/>
        <end position="382"/>
    </location>
</feature>
<protein>
    <recommendedName>
        <fullName evidence="9">Wax synthase domain-containing protein</fullName>
    </recommendedName>
</protein>
<dbReference type="GO" id="GO:0008374">
    <property type="term" value="F:O-acyltransferase activity"/>
    <property type="evidence" value="ECO:0007669"/>
    <property type="project" value="InterPro"/>
</dbReference>
<dbReference type="InterPro" id="IPR044851">
    <property type="entry name" value="Wax_synthase"/>
</dbReference>
<name>A0A9Q3ES04_9BASI</name>
<feature type="transmembrane region" description="Helical" evidence="8">
    <location>
        <begin position="97"/>
        <end position="116"/>
    </location>
</feature>
<evidence type="ECO:0000256" key="4">
    <source>
        <dbReference type="ARBA" id="ARBA00022679"/>
    </source>
</evidence>
<feature type="transmembrane region" description="Helical" evidence="8">
    <location>
        <begin position="68"/>
        <end position="85"/>
    </location>
</feature>
<keyword evidence="4" id="KW-0808">Transferase</keyword>
<evidence type="ECO:0000256" key="7">
    <source>
        <dbReference type="ARBA" id="ARBA00023136"/>
    </source>
</evidence>
<comment type="subcellular location">
    <subcellularLocation>
        <location evidence="1">Membrane</location>
        <topology evidence="1">Multi-pass membrane protein</topology>
    </subcellularLocation>
</comment>
<keyword evidence="7 8" id="KW-0472">Membrane</keyword>
<organism evidence="10 11">
    <name type="scientific">Austropuccinia psidii MF-1</name>
    <dbReference type="NCBI Taxonomy" id="1389203"/>
    <lineage>
        <taxon>Eukaryota</taxon>
        <taxon>Fungi</taxon>
        <taxon>Dikarya</taxon>
        <taxon>Basidiomycota</taxon>
        <taxon>Pucciniomycotina</taxon>
        <taxon>Pucciniomycetes</taxon>
        <taxon>Pucciniales</taxon>
        <taxon>Sphaerophragmiaceae</taxon>
        <taxon>Austropuccinia</taxon>
    </lineage>
</organism>
<evidence type="ECO:0000256" key="8">
    <source>
        <dbReference type="SAM" id="Phobius"/>
    </source>
</evidence>
<dbReference type="EMBL" id="AVOT02032245">
    <property type="protein sequence ID" value="MBW0525994.1"/>
    <property type="molecule type" value="Genomic_DNA"/>
</dbReference>
<keyword evidence="11" id="KW-1185">Reference proteome</keyword>
<evidence type="ECO:0000256" key="2">
    <source>
        <dbReference type="ARBA" id="ARBA00005179"/>
    </source>
</evidence>
<gene>
    <name evidence="10" type="ORF">O181_065709</name>
</gene>